<dbReference type="FunFam" id="3.30.160.60:FF:000131">
    <property type="entry name" value="protein indeterminate-domain 5, chloroplastic-like"/>
    <property type="match status" value="1"/>
</dbReference>
<keyword evidence="7" id="KW-0804">Transcription</keyword>
<protein>
    <submittedName>
        <fullName evidence="12 13">Zinc finger protein NUTCRACKER</fullName>
    </submittedName>
</protein>
<keyword evidence="1" id="KW-0479">Metal-binding</keyword>
<organism evidence="11 12">
    <name type="scientific">Ziziphus jujuba</name>
    <name type="common">Chinese jujube</name>
    <name type="synonym">Ziziphus sativa</name>
    <dbReference type="NCBI Taxonomy" id="326968"/>
    <lineage>
        <taxon>Eukaryota</taxon>
        <taxon>Viridiplantae</taxon>
        <taxon>Streptophyta</taxon>
        <taxon>Embryophyta</taxon>
        <taxon>Tracheophyta</taxon>
        <taxon>Spermatophyta</taxon>
        <taxon>Magnoliopsida</taxon>
        <taxon>eudicotyledons</taxon>
        <taxon>Gunneridae</taxon>
        <taxon>Pentapetalae</taxon>
        <taxon>rosids</taxon>
        <taxon>fabids</taxon>
        <taxon>Rosales</taxon>
        <taxon>Rhamnaceae</taxon>
        <taxon>Paliureae</taxon>
        <taxon>Ziziphus</taxon>
    </lineage>
</organism>
<dbReference type="PROSITE" id="PS50157">
    <property type="entry name" value="ZINC_FINGER_C2H2_2"/>
    <property type="match status" value="1"/>
</dbReference>
<evidence type="ECO:0000313" key="11">
    <source>
        <dbReference type="Proteomes" id="UP001652623"/>
    </source>
</evidence>
<dbReference type="GeneID" id="107417196"/>
<evidence type="ECO:0000313" key="13">
    <source>
        <dbReference type="RefSeq" id="XP_048327104.1"/>
    </source>
</evidence>
<reference evidence="12" key="1">
    <citation type="submission" date="2025-04" db="UniProtKB">
        <authorList>
            <consortium name="RefSeq"/>
        </authorList>
    </citation>
    <scope>IDENTIFICATION</scope>
    <source>
        <tissue evidence="12">In vitro plantlets</tissue>
        <tissue evidence="13">Seedling</tissue>
    </source>
</reference>
<dbReference type="SMART" id="SM00355">
    <property type="entry name" value="ZnF_C2H2"/>
    <property type="match status" value="3"/>
</dbReference>
<keyword evidence="4" id="KW-0862">Zinc</keyword>
<dbReference type="AlphaFoldDB" id="A0A6P6G1V6"/>
<dbReference type="GO" id="GO:0008270">
    <property type="term" value="F:zinc ion binding"/>
    <property type="evidence" value="ECO:0007669"/>
    <property type="project" value="UniProtKB-KW"/>
</dbReference>
<evidence type="ECO:0000256" key="6">
    <source>
        <dbReference type="ARBA" id="ARBA00023125"/>
    </source>
</evidence>
<dbReference type="GO" id="GO:0005634">
    <property type="term" value="C:nucleus"/>
    <property type="evidence" value="ECO:0007669"/>
    <property type="project" value="TreeGrafter"/>
</dbReference>
<gene>
    <name evidence="12 13" type="primary">LOC107417196</name>
</gene>
<evidence type="ECO:0000256" key="5">
    <source>
        <dbReference type="ARBA" id="ARBA00023015"/>
    </source>
</evidence>
<feature type="domain" description="C2H2-type" evidence="10">
    <location>
        <begin position="55"/>
        <end position="77"/>
    </location>
</feature>
<dbReference type="InterPro" id="IPR055185">
    <property type="entry name" value="C2CH-4th_BIRD-IDD"/>
</dbReference>
<dbReference type="RefSeq" id="XP_048327104.1">
    <property type="nucleotide sequence ID" value="XM_048471147.2"/>
</dbReference>
<dbReference type="InterPro" id="IPR055187">
    <property type="entry name" value="C2CH-3rd_BIRD-IDD"/>
</dbReference>
<keyword evidence="11" id="KW-1185">Reference proteome</keyword>
<dbReference type="Pfam" id="PF00096">
    <property type="entry name" value="zf-C2H2"/>
    <property type="match status" value="1"/>
</dbReference>
<dbReference type="Pfam" id="PF22996">
    <property type="entry name" value="C2H2-2nd_BIRD-IDD"/>
    <property type="match status" value="1"/>
</dbReference>
<dbReference type="PROSITE" id="PS00028">
    <property type="entry name" value="ZINC_FINGER_C2H2_1"/>
    <property type="match status" value="1"/>
</dbReference>
<evidence type="ECO:0000259" key="10">
    <source>
        <dbReference type="PROSITE" id="PS50157"/>
    </source>
</evidence>
<dbReference type="Gene3D" id="3.30.160.60">
    <property type="entry name" value="Classic Zinc Finger"/>
    <property type="match status" value="2"/>
</dbReference>
<dbReference type="GO" id="GO:0003677">
    <property type="term" value="F:DNA binding"/>
    <property type="evidence" value="ECO:0007669"/>
    <property type="project" value="UniProtKB-KW"/>
</dbReference>
<name>A0A6P6G1V6_ZIZJJ</name>
<dbReference type="PANTHER" id="PTHR10593:SF148">
    <property type="entry name" value="ZINC FINGER PROTEIN MAGPIE"/>
    <property type="match status" value="1"/>
</dbReference>
<sequence>MAEEAISSGFVQNPISGGSDNPPAVKKKRNLPGTPDPEAEVIALSPKTLMATNRFLCEICGKGFQRDQNLQLHRRGHNLPWKLKQRTSKEPRKRVYVCPEKSCVHNHPSRALGDLTGIKKHFCRKHGEKKWKCEKCSKRYAVQSDWKAHSKTCGTREYKCDCGTLFSRRDSFITHRAFCDALAEETARLNAASNISNSMAAGNINYHFIGTSLAPTMATQPFPSVFKPISSNAETIIRQTTRGLSVWMGQGSQGHEPLAANNTTLQDQIHQFGPAVSSVGTLFGDPLVSCSNPPAPSDYQLNWVFGSKISSNNAHEDQLTSSTTSLPLSDVKGGGTQLINVPSLYSTQHHSHQTPSANMSATALLQKAAQIGATSTDSSFLGSFGLKCSNNNGGQVQEGNKFCGLYCSNAMSRSHGSSVENPEADVPQMYPAAKRRHVQSSEEGAGRGGQTRDFLGVGVQTICHPSSINGWI</sequence>
<evidence type="ECO:0000256" key="9">
    <source>
        <dbReference type="SAM" id="MobiDB-lite"/>
    </source>
</evidence>
<keyword evidence="6" id="KW-0238">DNA-binding</keyword>
<dbReference type="FunFam" id="3.30.160.60:FF:000554">
    <property type="entry name" value="protein indeterminate-domain 12-like"/>
    <property type="match status" value="1"/>
</dbReference>
<evidence type="ECO:0000256" key="1">
    <source>
        <dbReference type="ARBA" id="ARBA00022723"/>
    </source>
</evidence>
<evidence type="ECO:0000256" key="3">
    <source>
        <dbReference type="ARBA" id="ARBA00022771"/>
    </source>
</evidence>
<evidence type="ECO:0000313" key="12">
    <source>
        <dbReference type="RefSeq" id="XP_024928109.1"/>
    </source>
</evidence>
<dbReference type="Proteomes" id="UP001652623">
    <property type="component" value="Chromosome 4"/>
</dbReference>
<dbReference type="KEGG" id="zju:107417196"/>
<feature type="compositionally biased region" description="Polar residues" evidence="9">
    <location>
        <begin position="9"/>
        <end position="19"/>
    </location>
</feature>
<dbReference type="Pfam" id="PF22995">
    <property type="entry name" value="C2CH-3rd_BIRD-IDD"/>
    <property type="match status" value="1"/>
</dbReference>
<dbReference type="InterPro" id="IPR013087">
    <property type="entry name" value="Znf_C2H2_type"/>
</dbReference>
<evidence type="ECO:0000256" key="7">
    <source>
        <dbReference type="ARBA" id="ARBA00023163"/>
    </source>
</evidence>
<proteinExistence type="predicted"/>
<evidence type="ECO:0000256" key="8">
    <source>
        <dbReference type="PROSITE-ProRule" id="PRU00042"/>
    </source>
</evidence>
<dbReference type="Pfam" id="PF22992">
    <property type="entry name" value="C2CH-4th_BIRD-IDD"/>
    <property type="match status" value="1"/>
</dbReference>
<dbReference type="InterPro" id="IPR031140">
    <property type="entry name" value="IDD1-16"/>
</dbReference>
<feature type="region of interest" description="Disordered" evidence="9">
    <location>
        <begin position="1"/>
        <end position="38"/>
    </location>
</feature>
<evidence type="ECO:0000256" key="2">
    <source>
        <dbReference type="ARBA" id="ARBA00022737"/>
    </source>
</evidence>
<dbReference type="InterPro" id="IPR055186">
    <property type="entry name" value="C2H2-2nd_BIRD-IDD"/>
</dbReference>
<keyword evidence="3 8" id="KW-0863">Zinc-finger</keyword>
<evidence type="ECO:0000256" key="4">
    <source>
        <dbReference type="ARBA" id="ARBA00022833"/>
    </source>
</evidence>
<dbReference type="SUPFAM" id="SSF57667">
    <property type="entry name" value="beta-beta-alpha zinc fingers"/>
    <property type="match status" value="1"/>
</dbReference>
<keyword evidence="2" id="KW-0677">Repeat</keyword>
<dbReference type="InterPro" id="IPR036236">
    <property type="entry name" value="Znf_C2H2_sf"/>
</dbReference>
<dbReference type="GO" id="GO:0003700">
    <property type="term" value="F:DNA-binding transcription factor activity"/>
    <property type="evidence" value="ECO:0007669"/>
    <property type="project" value="TreeGrafter"/>
</dbReference>
<keyword evidence="5" id="KW-0805">Transcription regulation</keyword>
<accession>A0A6P6G1V6</accession>
<dbReference type="RefSeq" id="XP_024928109.1">
    <property type="nucleotide sequence ID" value="XM_025072341.1"/>
</dbReference>
<dbReference type="PANTHER" id="PTHR10593">
    <property type="entry name" value="SERINE/THREONINE-PROTEIN KINASE RIO"/>
    <property type="match status" value="1"/>
</dbReference>